<keyword evidence="2" id="KW-1185">Reference proteome</keyword>
<dbReference type="RefSeq" id="WP_173919177.1">
    <property type="nucleotide sequence ID" value="NZ_CADCXY010000001.1"/>
</dbReference>
<dbReference type="EMBL" id="CADCXY010000001">
    <property type="protein sequence ID" value="CAB0149544.1"/>
    <property type="molecule type" value="Genomic_DNA"/>
</dbReference>
<dbReference type="Proteomes" id="UP000481517">
    <property type="component" value="Unassembled WGS sequence"/>
</dbReference>
<dbReference type="AlphaFoldDB" id="A0A6S6WT56"/>
<reference evidence="1 2" key="1">
    <citation type="submission" date="2020-02" db="EMBL/GenBank/DDBJ databases">
        <authorList>
            <person name="Rodrigo-Torres L."/>
            <person name="Arahal R. D."/>
            <person name="Lucena T."/>
        </authorList>
    </citation>
    <scope>NUCLEOTIDE SEQUENCE [LARGE SCALE GENOMIC DNA]</scope>
    <source>
        <strain evidence="1 2">CECT 9734</strain>
    </source>
</reference>
<proteinExistence type="predicted"/>
<sequence>MSDFWLIDGWRQQSRTTRDIDNYLQQAKQRGFKGYVVGRQGRTYWLACGSDALTSPTHDAALCVRNHFKKLKQAVYLSLWQGMIVCIAWQGERLQHCLSCPHDTDGMLQLELVLQRIKRQAEAQATVLIAKQTPTTLAEFCQQQLAQWQLLLEQPQLRDLKPTAALQLRSLQQLPPWQRRQRIWTSCLLLMLGGAASAWYLWPQFEAPPNEVVQRRLAPPPGTAVQLLEQLPQLFAGFEHFAGWQWRSAQLQGQSLQAIVVASYGRDDELGSQLPAGWQHQEQAQQVVLTRAVVSHELDLSSPAPETTWLIEGQRYFPQLSISRVQSNQNTDYRWQQWQLTLPTTTLTELTRLAALLQQPNLRIAALKLQNGKQLTAQITLRLYEPLPLTQGEANS</sequence>
<organism evidence="1 2">
    <name type="scientific">Pseudidiomarina piscicola</name>
    <dbReference type="NCBI Taxonomy" id="2614830"/>
    <lineage>
        <taxon>Bacteria</taxon>
        <taxon>Pseudomonadati</taxon>
        <taxon>Pseudomonadota</taxon>
        <taxon>Gammaproteobacteria</taxon>
        <taxon>Alteromonadales</taxon>
        <taxon>Idiomarinaceae</taxon>
        <taxon>Pseudidiomarina</taxon>
    </lineage>
</organism>
<evidence type="ECO:0000313" key="1">
    <source>
        <dbReference type="EMBL" id="CAB0149544.1"/>
    </source>
</evidence>
<name>A0A6S6WT56_9GAMM</name>
<accession>A0A6S6WT56</accession>
<evidence type="ECO:0000313" key="2">
    <source>
        <dbReference type="Proteomes" id="UP000481517"/>
    </source>
</evidence>
<protein>
    <submittedName>
        <fullName evidence="1">Uncharacterized protein</fullName>
    </submittedName>
</protein>
<gene>
    <name evidence="1" type="ORF">PSI9734_00108</name>
</gene>